<accession>A0A378UJ10</accession>
<dbReference type="Proteomes" id="UP000254651">
    <property type="component" value="Unassembled WGS sequence"/>
</dbReference>
<dbReference type="AlphaFoldDB" id="A0A378UJ10"/>
<protein>
    <submittedName>
        <fullName evidence="1">Uncharacterized protein</fullName>
    </submittedName>
</protein>
<organism evidence="1 2">
    <name type="scientific">Bergeriella denitrificans</name>
    <name type="common">Neisseria denitrificans</name>
    <dbReference type="NCBI Taxonomy" id="494"/>
    <lineage>
        <taxon>Bacteria</taxon>
        <taxon>Pseudomonadati</taxon>
        <taxon>Pseudomonadota</taxon>
        <taxon>Betaproteobacteria</taxon>
        <taxon>Neisseriales</taxon>
        <taxon>Neisseriaceae</taxon>
        <taxon>Bergeriella</taxon>
    </lineage>
</organism>
<evidence type="ECO:0000313" key="1">
    <source>
        <dbReference type="EMBL" id="STZ77374.1"/>
    </source>
</evidence>
<gene>
    <name evidence="1" type="ORF">NCTC10295_02191</name>
</gene>
<name>A0A378UJ10_BERDE</name>
<dbReference type="EMBL" id="UGQS01000002">
    <property type="protein sequence ID" value="STZ77374.1"/>
    <property type="molecule type" value="Genomic_DNA"/>
</dbReference>
<sequence length="56" mass="6873">MSPTKYLLERYKWHFEIAYLEIPDWLDEPTKQAAIEQAHRRAMQQAEDDLEYWSET</sequence>
<dbReference type="RefSeq" id="WP_156472585.1">
    <property type="nucleotide sequence ID" value="NZ_CP181246.1"/>
</dbReference>
<keyword evidence="2" id="KW-1185">Reference proteome</keyword>
<proteinExistence type="predicted"/>
<reference evidence="1 2" key="1">
    <citation type="submission" date="2018-06" db="EMBL/GenBank/DDBJ databases">
        <authorList>
            <consortium name="Pathogen Informatics"/>
            <person name="Doyle S."/>
        </authorList>
    </citation>
    <scope>NUCLEOTIDE SEQUENCE [LARGE SCALE GENOMIC DNA]</scope>
    <source>
        <strain evidence="1 2">NCTC10295</strain>
    </source>
</reference>
<evidence type="ECO:0000313" key="2">
    <source>
        <dbReference type="Proteomes" id="UP000254651"/>
    </source>
</evidence>